<protein>
    <submittedName>
        <fullName evidence="1">Uncharacterized protein</fullName>
    </submittedName>
</protein>
<dbReference type="KEGG" id="nfl:COO91_04351"/>
<dbReference type="EMBL" id="CP024785">
    <property type="protein sequence ID" value="AUB38381.1"/>
    <property type="molecule type" value="Genomic_DNA"/>
</dbReference>
<keyword evidence="2" id="KW-1185">Reference proteome</keyword>
<dbReference type="Proteomes" id="UP000232003">
    <property type="component" value="Chromosome"/>
</dbReference>
<organism evidence="1 2">
    <name type="scientific">Nostoc flagelliforme CCNUN1</name>
    <dbReference type="NCBI Taxonomy" id="2038116"/>
    <lineage>
        <taxon>Bacteria</taxon>
        <taxon>Bacillati</taxon>
        <taxon>Cyanobacteriota</taxon>
        <taxon>Cyanophyceae</taxon>
        <taxon>Nostocales</taxon>
        <taxon>Nostocaceae</taxon>
        <taxon>Nostoc</taxon>
    </lineage>
</organism>
<proteinExistence type="predicted"/>
<sequence length="51" mass="5788">MRFNALKLKKLRWIGADGLESLPIRQQYLLHALCPMPHAPCPMPHAPCPIL</sequence>
<accession>A0A2K8SSI1</accession>
<reference evidence="1 2" key="1">
    <citation type="submission" date="2017-11" db="EMBL/GenBank/DDBJ databases">
        <title>Complete genome of a free-living desiccation-tolerant cyanobacterium and its photosynthetic adaptation to extreme terrestrial habitat.</title>
        <authorList>
            <person name="Shang J."/>
        </authorList>
    </citation>
    <scope>NUCLEOTIDE SEQUENCE [LARGE SCALE GENOMIC DNA]</scope>
    <source>
        <strain evidence="1 2">CCNUN1</strain>
    </source>
</reference>
<dbReference type="AlphaFoldDB" id="A0A2K8SSI1"/>
<evidence type="ECO:0000313" key="2">
    <source>
        <dbReference type="Proteomes" id="UP000232003"/>
    </source>
</evidence>
<evidence type="ECO:0000313" key="1">
    <source>
        <dbReference type="EMBL" id="AUB38381.1"/>
    </source>
</evidence>
<gene>
    <name evidence="1" type="ORF">COO91_04351</name>
</gene>
<name>A0A2K8SSI1_9NOSO</name>